<protein>
    <submittedName>
        <fullName evidence="1">Uncharacterized protein</fullName>
    </submittedName>
</protein>
<accession>A0AAP0RMD1</accession>
<gene>
    <name evidence="1" type="ORF">L1049_013993</name>
</gene>
<evidence type="ECO:0000313" key="1">
    <source>
        <dbReference type="EMBL" id="KAK9280305.1"/>
    </source>
</evidence>
<comment type="caution">
    <text evidence="1">The sequence shown here is derived from an EMBL/GenBank/DDBJ whole genome shotgun (WGS) entry which is preliminary data.</text>
</comment>
<keyword evidence="2" id="KW-1185">Reference proteome</keyword>
<dbReference type="EMBL" id="JBBPBK010000008">
    <property type="protein sequence ID" value="KAK9280305.1"/>
    <property type="molecule type" value="Genomic_DNA"/>
</dbReference>
<dbReference type="AlphaFoldDB" id="A0AAP0RMD1"/>
<name>A0AAP0RMD1_LIQFO</name>
<proteinExistence type="predicted"/>
<reference evidence="1 2" key="1">
    <citation type="journal article" date="2024" name="Plant J.">
        <title>Genome sequences and population genomics reveal climatic adaptation and genomic divergence between two closely related sweetgum species.</title>
        <authorList>
            <person name="Xu W.Q."/>
            <person name="Ren C.Q."/>
            <person name="Zhang X.Y."/>
            <person name="Comes H.P."/>
            <person name="Liu X.H."/>
            <person name="Li Y.G."/>
            <person name="Kettle C.J."/>
            <person name="Jalonen R."/>
            <person name="Gaisberger H."/>
            <person name="Ma Y.Z."/>
            <person name="Qiu Y.X."/>
        </authorList>
    </citation>
    <scope>NUCLEOTIDE SEQUENCE [LARGE SCALE GENOMIC DNA]</scope>
    <source>
        <strain evidence="1">Hangzhou</strain>
    </source>
</reference>
<dbReference type="Proteomes" id="UP001415857">
    <property type="component" value="Unassembled WGS sequence"/>
</dbReference>
<sequence length="110" mass="12245">MPASKIVLITPSDLAELPSPVVDNLPEGAEATVDISFEKTQYLKAAPHWAVGIAQEYQIPLLYFSVLSAATFVFFGPPKYLIGDGQRRIWPSPESMTSPPEWVNFPRKRN</sequence>
<evidence type="ECO:0000313" key="2">
    <source>
        <dbReference type="Proteomes" id="UP001415857"/>
    </source>
</evidence>
<organism evidence="1 2">
    <name type="scientific">Liquidambar formosana</name>
    <name type="common">Formosan gum</name>
    <dbReference type="NCBI Taxonomy" id="63359"/>
    <lineage>
        <taxon>Eukaryota</taxon>
        <taxon>Viridiplantae</taxon>
        <taxon>Streptophyta</taxon>
        <taxon>Embryophyta</taxon>
        <taxon>Tracheophyta</taxon>
        <taxon>Spermatophyta</taxon>
        <taxon>Magnoliopsida</taxon>
        <taxon>eudicotyledons</taxon>
        <taxon>Gunneridae</taxon>
        <taxon>Pentapetalae</taxon>
        <taxon>Saxifragales</taxon>
        <taxon>Altingiaceae</taxon>
        <taxon>Liquidambar</taxon>
    </lineage>
</organism>